<evidence type="ECO:0000259" key="4">
    <source>
        <dbReference type="PROSITE" id="PS51077"/>
    </source>
</evidence>
<gene>
    <name evidence="6" type="ORF">AL504_13690</name>
</gene>
<dbReference type="Proteomes" id="UP000060602">
    <property type="component" value="Chromosome"/>
</dbReference>
<evidence type="ECO:0000256" key="1">
    <source>
        <dbReference type="ARBA" id="ARBA00023015"/>
    </source>
</evidence>
<dbReference type="InterPro" id="IPR029016">
    <property type="entry name" value="GAF-like_dom_sf"/>
</dbReference>
<dbReference type="Pfam" id="PF01614">
    <property type="entry name" value="IclR_C"/>
    <property type="match status" value="2"/>
</dbReference>
<dbReference type="Gene3D" id="1.10.10.10">
    <property type="entry name" value="Winged helix-like DNA-binding domain superfamily/Winged helix DNA-binding domain"/>
    <property type="match status" value="1"/>
</dbReference>
<dbReference type="PROSITE" id="PS51077">
    <property type="entry name" value="HTH_ICLR"/>
    <property type="match status" value="1"/>
</dbReference>
<reference evidence="7" key="1">
    <citation type="submission" date="2015-12" db="EMBL/GenBank/DDBJ databases">
        <title>FDA dAtabase for Regulatory Grade micrObial Sequences (FDA-ARGOS): Supporting development and validation of Infectious Disease Dx tests.</title>
        <authorList>
            <person name="Case J."/>
            <person name="Tallon L."/>
            <person name="Sadzewicz L."/>
            <person name="Sengamalay N."/>
            <person name="Ott S."/>
            <person name="Godinez A."/>
            <person name="Nagaraj S."/>
            <person name="Nadendla S."/>
            <person name="Sichtig H."/>
        </authorList>
    </citation>
    <scope>NUCLEOTIDE SEQUENCE [LARGE SCALE GENOMIC DNA]</scope>
    <source>
        <strain evidence="7">FDAARGOS_147</strain>
    </source>
</reference>
<dbReference type="InterPro" id="IPR014757">
    <property type="entry name" value="Tscrpt_reg_IclR_C"/>
</dbReference>
<proteinExistence type="predicted"/>
<feature type="domain" description="HTH iclR-type" evidence="4">
    <location>
        <begin position="20"/>
        <end position="81"/>
    </location>
</feature>
<dbReference type="InterPro" id="IPR036390">
    <property type="entry name" value="WH_DNA-bd_sf"/>
</dbReference>
<dbReference type="Gene3D" id="3.30.450.40">
    <property type="match status" value="2"/>
</dbReference>
<evidence type="ECO:0000256" key="3">
    <source>
        <dbReference type="ARBA" id="ARBA00023163"/>
    </source>
</evidence>
<name>A0A2L0PTR6_ALCXX</name>
<dbReference type="SMART" id="SM00346">
    <property type="entry name" value="HTH_ICLR"/>
    <property type="match status" value="1"/>
</dbReference>
<evidence type="ECO:0000256" key="2">
    <source>
        <dbReference type="ARBA" id="ARBA00023125"/>
    </source>
</evidence>
<dbReference type="InterPro" id="IPR005471">
    <property type="entry name" value="Tscrpt_reg_IclR_N"/>
</dbReference>
<keyword evidence="2" id="KW-0238">DNA-binding</keyword>
<accession>A0A2L0PTR6</accession>
<dbReference type="PANTHER" id="PTHR30136">
    <property type="entry name" value="HELIX-TURN-HELIX TRANSCRIPTIONAL REGULATOR, ICLR FAMILY"/>
    <property type="match status" value="1"/>
</dbReference>
<protein>
    <submittedName>
        <fullName evidence="6">IclR family transcriptional regulator</fullName>
    </submittedName>
</protein>
<dbReference type="EMBL" id="CP014060">
    <property type="protein sequence ID" value="AUZ18095.1"/>
    <property type="molecule type" value="Genomic_DNA"/>
</dbReference>
<dbReference type="SUPFAM" id="SSF55781">
    <property type="entry name" value="GAF domain-like"/>
    <property type="match status" value="1"/>
</dbReference>
<dbReference type="PROSITE" id="PS51078">
    <property type="entry name" value="ICLR_ED"/>
    <property type="match status" value="1"/>
</dbReference>
<evidence type="ECO:0000313" key="7">
    <source>
        <dbReference type="Proteomes" id="UP000060602"/>
    </source>
</evidence>
<dbReference type="GO" id="GO:0003700">
    <property type="term" value="F:DNA-binding transcription factor activity"/>
    <property type="evidence" value="ECO:0007669"/>
    <property type="project" value="TreeGrafter"/>
</dbReference>
<sequence>MPRKASQPSLADQHAAPGGAAAVDRALSVLSAFRAGDASLSLAELAERTQLYKSTVLRLLASLEHGRLVQRTADGQYALGAEIARLHAVYAASFSLEGVVMPVLRELTRVTRESAAFHVRQGDHRLCLYRVDSPQPVRDHIKAGDLLPLERGAGGRVLMAFAGAAGEPYETIRHSGVVVLEGDRMPELSGISAPVFNETGALAGAVTLTMPTPRLQREHATLVVAAAAEATRNLGGFYPWPND</sequence>
<dbReference type="SUPFAM" id="SSF46785">
    <property type="entry name" value="Winged helix' DNA-binding domain"/>
    <property type="match status" value="1"/>
</dbReference>
<dbReference type="Pfam" id="PF09339">
    <property type="entry name" value="HTH_IclR"/>
    <property type="match status" value="1"/>
</dbReference>
<evidence type="ECO:0000259" key="5">
    <source>
        <dbReference type="PROSITE" id="PS51078"/>
    </source>
</evidence>
<organism evidence="6 7">
    <name type="scientific">Alcaligenes xylosoxydans xylosoxydans</name>
    <name type="common">Achromobacter xylosoxidans</name>
    <dbReference type="NCBI Taxonomy" id="85698"/>
    <lineage>
        <taxon>Bacteria</taxon>
        <taxon>Pseudomonadati</taxon>
        <taxon>Pseudomonadota</taxon>
        <taxon>Betaproteobacteria</taxon>
        <taxon>Burkholderiales</taxon>
        <taxon>Alcaligenaceae</taxon>
        <taxon>Achromobacter</taxon>
    </lineage>
</organism>
<feature type="domain" description="IclR-ED" evidence="5">
    <location>
        <begin position="82"/>
        <end position="236"/>
    </location>
</feature>
<dbReference type="PANTHER" id="PTHR30136:SF39">
    <property type="entry name" value="TRANSCRIPTIONAL REGULATORY PROTEIN"/>
    <property type="match status" value="1"/>
</dbReference>
<dbReference type="AlphaFoldDB" id="A0A2L0PTR6"/>
<dbReference type="InterPro" id="IPR050707">
    <property type="entry name" value="HTH_MetabolicPath_Reg"/>
</dbReference>
<keyword evidence="1" id="KW-0805">Transcription regulation</keyword>
<dbReference type="GO" id="GO:0045892">
    <property type="term" value="P:negative regulation of DNA-templated transcription"/>
    <property type="evidence" value="ECO:0007669"/>
    <property type="project" value="TreeGrafter"/>
</dbReference>
<evidence type="ECO:0000313" key="6">
    <source>
        <dbReference type="EMBL" id="AUZ18095.1"/>
    </source>
</evidence>
<dbReference type="InterPro" id="IPR036388">
    <property type="entry name" value="WH-like_DNA-bd_sf"/>
</dbReference>
<keyword evidence="3" id="KW-0804">Transcription</keyword>
<dbReference type="RefSeq" id="WP_104021610.1">
    <property type="nucleotide sequence ID" value="NZ_CP014060.2"/>
</dbReference>
<dbReference type="GO" id="GO:0003677">
    <property type="term" value="F:DNA binding"/>
    <property type="evidence" value="ECO:0007669"/>
    <property type="project" value="UniProtKB-KW"/>
</dbReference>